<dbReference type="VEuPathDB" id="FungiDB:T552_00173"/>
<name>A0A0W4ZT35_PNEC8</name>
<evidence type="ECO:0000256" key="1">
    <source>
        <dbReference type="ARBA" id="ARBA00004240"/>
    </source>
</evidence>
<dbReference type="GO" id="GO:0005783">
    <property type="term" value="C:endoplasmic reticulum"/>
    <property type="evidence" value="ECO:0007669"/>
    <property type="project" value="UniProtKB-SubCell"/>
</dbReference>
<dbReference type="SUPFAM" id="SSF111126">
    <property type="entry name" value="Ligand-binding domain in the NO signalling and Golgi transport"/>
    <property type="match status" value="1"/>
</dbReference>
<evidence type="ECO:0000256" key="6">
    <source>
        <dbReference type="ARBA" id="ARBA00023034"/>
    </source>
</evidence>
<comment type="subcellular location">
    <subcellularLocation>
        <location evidence="1">Endoplasmic reticulum</location>
    </subcellularLocation>
    <subcellularLocation>
        <location evidence="7">Golgi apparatus</location>
        <location evidence="7">cis-Golgi network</location>
    </subcellularLocation>
</comment>
<dbReference type="InterPro" id="IPR024096">
    <property type="entry name" value="NO_sig/Golgi_transp_ligand-bd"/>
</dbReference>
<dbReference type="FunFam" id="3.30.1380.20:FF:000002">
    <property type="entry name" value="Trafficking protein particle complex subunit"/>
    <property type="match status" value="1"/>
</dbReference>
<accession>A0A0W4ZT35</accession>
<dbReference type="Pfam" id="PF04051">
    <property type="entry name" value="TRAPP"/>
    <property type="match status" value="1"/>
</dbReference>
<keyword evidence="9" id="KW-1185">Reference proteome</keyword>
<dbReference type="EMBL" id="LFVZ01000001">
    <property type="protein sequence ID" value="KTW31531.1"/>
    <property type="molecule type" value="Genomic_DNA"/>
</dbReference>
<dbReference type="InterPro" id="IPR007194">
    <property type="entry name" value="TRAPP_component"/>
</dbReference>
<evidence type="ECO:0000256" key="4">
    <source>
        <dbReference type="ARBA" id="ARBA00022824"/>
    </source>
</evidence>
<comment type="similarity">
    <text evidence="2 7">Belongs to the TRAPP small subunits family. BET3 subfamily.</text>
</comment>
<dbReference type="InterPro" id="IPR016696">
    <property type="entry name" value="TRAPP-I_su5"/>
</dbReference>
<dbReference type="OrthoDB" id="10254842at2759"/>
<dbReference type="AlphaFoldDB" id="A0A0W4ZT35"/>
<dbReference type="RefSeq" id="XP_018227647.1">
    <property type="nucleotide sequence ID" value="XM_018368792.1"/>
</dbReference>
<evidence type="ECO:0000313" key="9">
    <source>
        <dbReference type="Proteomes" id="UP000054454"/>
    </source>
</evidence>
<protein>
    <recommendedName>
        <fullName evidence="7">Trafficking protein particle complex subunit</fullName>
    </recommendedName>
</protein>
<dbReference type="GO" id="GO:0006888">
    <property type="term" value="P:endoplasmic reticulum to Golgi vesicle-mediated transport"/>
    <property type="evidence" value="ECO:0007669"/>
    <property type="project" value="TreeGrafter"/>
</dbReference>
<dbReference type="GO" id="GO:1990070">
    <property type="term" value="C:TRAPPI protein complex"/>
    <property type="evidence" value="ECO:0007669"/>
    <property type="project" value="TreeGrafter"/>
</dbReference>
<dbReference type="PANTHER" id="PTHR20902">
    <property type="entry name" value="41-2 PROTEIN ANTIGEN-RELATED"/>
    <property type="match status" value="1"/>
</dbReference>
<comment type="subunit">
    <text evidence="7">Part of the multisubunit TRAPP (transport protein particle) complex.</text>
</comment>
<gene>
    <name evidence="8" type="ORF">T552_00173</name>
</gene>
<proteinExistence type="inferred from homology"/>
<keyword evidence="4 7" id="KW-0256">Endoplasmic reticulum</keyword>
<comment type="function">
    <text evidence="7">Plays a key role in the late stages of endoplasmic reticulum to Golgi traffic.</text>
</comment>
<reference evidence="9" key="1">
    <citation type="journal article" date="2016" name="Nat. Commun.">
        <title>Genome analysis of three Pneumocystis species reveals adaptation mechanisms to life exclusively in mammalian hosts.</title>
        <authorList>
            <person name="Ma L."/>
            <person name="Chen Z."/>
            <person name="Huang D.W."/>
            <person name="Kutty G."/>
            <person name="Ishihara M."/>
            <person name="Wang H."/>
            <person name="Abouelleil A."/>
            <person name="Bishop L."/>
            <person name="Davey E."/>
            <person name="Deng R."/>
            <person name="Deng X."/>
            <person name="Fan L."/>
            <person name="Fantoni G."/>
            <person name="Fitzgerald M."/>
            <person name="Gogineni E."/>
            <person name="Goldberg J.M."/>
            <person name="Handley G."/>
            <person name="Hu X."/>
            <person name="Huber C."/>
            <person name="Jiao X."/>
            <person name="Jones K."/>
            <person name="Levin J.Z."/>
            <person name="Liu Y."/>
            <person name="Macdonald P."/>
            <person name="Melnikov A."/>
            <person name="Raley C."/>
            <person name="Sassi M."/>
            <person name="Sherman B.T."/>
            <person name="Song X."/>
            <person name="Sykes S."/>
            <person name="Tran B."/>
            <person name="Walsh L."/>
            <person name="Xia Y."/>
            <person name="Yang J."/>
            <person name="Young S."/>
            <person name="Zeng Q."/>
            <person name="Zheng X."/>
            <person name="Stephens R."/>
            <person name="Nusbaum C."/>
            <person name="Birren B.W."/>
            <person name="Azadi P."/>
            <person name="Lempicki R.A."/>
            <person name="Cuomo C.A."/>
            <person name="Kovacs J.A."/>
        </authorList>
    </citation>
    <scope>NUCLEOTIDE SEQUENCE [LARGE SCALE GENOMIC DNA]</scope>
    <source>
        <strain evidence="9">B80</strain>
    </source>
</reference>
<dbReference type="Gene3D" id="3.30.1380.20">
    <property type="entry name" value="Trafficking protein particle complex subunit 3"/>
    <property type="match status" value="1"/>
</dbReference>
<keyword evidence="3 7" id="KW-0813">Transport</keyword>
<evidence type="ECO:0000256" key="5">
    <source>
        <dbReference type="ARBA" id="ARBA00022892"/>
    </source>
</evidence>
<dbReference type="GO" id="GO:1990071">
    <property type="term" value="C:TRAPPII protein complex"/>
    <property type="evidence" value="ECO:0007669"/>
    <property type="project" value="TreeGrafter"/>
</dbReference>
<evidence type="ECO:0000256" key="7">
    <source>
        <dbReference type="PIRNR" id="PIRNR017479"/>
    </source>
</evidence>
<evidence type="ECO:0000256" key="3">
    <source>
        <dbReference type="ARBA" id="ARBA00022448"/>
    </source>
</evidence>
<dbReference type="PANTHER" id="PTHR20902:SF0">
    <property type="entry name" value="TRAFFICKING PROTEIN PARTICLE COMPLEX SUBUNIT 5"/>
    <property type="match status" value="1"/>
</dbReference>
<evidence type="ECO:0000256" key="2">
    <source>
        <dbReference type="ARBA" id="ARBA00006218"/>
    </source>
</evidence>
<keyword evidence="5 7" id="KW-0931">ER-Golgi transport</keyword>
<dbReference type="GeneID" id="28934994"/>
<keyword evidence="6 7" id="KW-0333">Golgi apparatus</keyword>
<dbReference type="Proteomes" id="UP000054454">
    <property type="component" value="Unassembled WGS sequence"/>
</dbReference>
<sequence length="202" mass="23456">MTNIDQAMSVTSKTYTKRTSIFDRNLNRIRGAEISQAAFSFLFAEIVRYTQKRVDGMCELEKRLNGQGYKVGQKLLELVNWREKKYRRETKVLGILQFIFSSVWRALFNKQADALEKSRENEDEYMIVDNEPMVNKYISVPKEMGYFDCASFVAGIVEAIMDGSQFPSKVTAHSVPIQGFPNRTVILIKVDERVLERERYIK</sequence>
<comment type="caution">
    <text evidence="8">The sequence shown here is derived from an EMBL/GenBank/DDBJ whole genome shotgun (WGS) entry which is preliminary data.</text>
</comment>
<dbReference type="GO" id="GO:1990072">
    <property type="term" value="C:TRAPPIII protein complex"/>
    <property type="evidence" value="ECO:0007669"/>
    <property type="project" value="TreeGrafter"/>
</dbReference>
<organism evidence="8 9">
    <name type="scientific">Pneumocystis carinii (strain B80)</name>
    <name type="common">Rat pneumocystis pneumonia agent</name>
    <name type="synonym">Pneumocystis carinii f. sp. carinii</name>
    <dbReference type="NCBI Taxonomy" id="1408658"/>
    <lineage>
        <taxon>Eukaryota</taxon>
        <taxon>Fungi</taxon>
        <taxon>Dikarya</taxon>
        <taxon>Ascomycota</taxon>
        <taxon>Taphrinomycotina</taxon>
        <taxon>Pneumocystomycetes</taxon>
        <taxon>Pneumocystaceae</taxon>
        <taxon>Pneumocystis</taxon>
    </lineage>
</organism>
<evidence type="ECO:0000313" key="8">
    <source>
        <dbReference type="EMBL" id="KTW31531.1"/>
    </source>
</evidence>
<dbReference type="CDD" id="cd14943">
    <property type="entry name" value="TRAPPC5_Trs31"/>
    <property type="match status" value="1"/>
</dbReference>
<dbReference type="PIRSF" id="PIRSF017479">
    <property type="entry name" value="TRAPP_I_complex_Trs31"/>
    <property type="match status" value="1"/>
</dbReference>